<keyword evidence="2" id="KW-1185">Reference proteome</keyword>
<evidence type="ECO:0008006" key="3">
    <source>
        <dbReference type="Google" id="ProtNLM"/>
    </source>
</evidence>
<dbReference type="EMBL" id="BAABHD010000076">
    <property type="protein sequence ID" value="GAA4464361.1"/>
    <property type="molecule type" value="Genomic_DNA"/>
</dbReference>
<sequence>MLKIVNEAPVRKGRSFLFVCAIDNERLIDSRIQPKKHNFTNFTHEIFVILVLYTVNALKGLVIST</sequence>
<gene>
    <name evidence="1" type="ORF">GCM10023189_43510</name>
</gene>
<name>A0ABP8NE18_9BACT</name>
<proteinExistence type="predicted"/>
<organism evidence="1 2">
    <name type="scientific">Nibrella saemangeumensis</name>
    <dbReference type="NCBI Taxonomy" id="1084526"/>
    <lineage>
        <taxon>Bacteria</taxon>
        <taxon>Pseudomonadati</taxon>
        <taxon>Bacteroidota</taxon>
        <taxon>Cytophagia</taxon>
        <taxon>Cytophagales</taxon>
        <taxon>Spirosomataceae</taxon>
        <taxon>Nibrella</taxon>
    </lineage>
</organism>
<comment type="caution">
    <text evidence="1">The sequence shown here is derived from an EMBL/GenBank/DDBJ whole genome shotgun (WGS) entry which is preliminary data.</text>
</comment>
<accession>A0ABP8NE18</accession>
<protein>
    <recommendedName>
        <fullName evidence="3">Transposase</fullName>
    </recommendedName>
</protein>
<dbReference type="Proteomes" id="UP001501175">
    <property type="component" value="Unassembled WGS sequence"/>
</dbReference>
<reference evidence="2" key="1">
    <citation type="journal article" date="2019" name="Int. J. Syst. Evol. Microbiol.">
        <title>The Global Catalogue of Microorganisms (GCM) 10K type strain sequencing project: providing services to taxonomists for standard genome sequencing and annotation.</title>
        <authorList>
            <consortium name="The Broad Institute Genomics Platform"/>
            <consortium name="The Broad Institute Genome Sequencing Center for Infectious Disease"/>
            <person name="Wu L."/>
            <person name="Ma J."/>
        </authorList>
    </citation>
    <scope>NUCLEOTIDE SEQUENCE [LARGE SCALE GENOMIC DNA]</scope>
    <source>
        <strain evidence="2">JCM 17927</strain>
    </source>
</reference>
<evidence type="ECO:0000313" key="1">
    <source>
        <dbReference type="EMBL" id="GAA4464361.1"/>
    </source>
</evidence>
<evidence type="ECO:0000313" key="2">
    <source>
        <dbReference type="Proteomes" id="UP001501175"/>
    </source>
</evidence>